<keyword evidence="2" id="KW-0812">Transmembrane</keyword>
<feature type="transmembrane region" description="Helical" evidence="2">
    <location>
        <begin position="400"/>
        <end position="421"/>
    </location>
</feature>
<protein>
    <recommendedName>
        <fullName evidence="5">TRP C-terminal domain-containing protein</fullName>
    </recommendedName>
</protein>
<dbReference type="Proteomes" id="UP001190700">
    <property type="component" value="Unassembled WGS sequence"/>
</dbReference>
<comment type="caution">
    <text evidence="3">The sequence shown here is derived from an EMBL/GenBank/DDBJ whole genome shotgun (WGS) entry which is preliminary data.</text>
</comment>
<evidence type="ECO:0000313" key="4">
    <source>
        <dbReference type="Proteomes" id="UP001190700"/>
    </source>
</evidence>
<feature type="transmembrane region" description="Helical" evidence="2">
    <location>
        <begin position="371"/>
        <end position="388"/>
    </location>
</feature>
<feature type="region of interest" description="Disordered" evidence="1">
    <location>
        <begin position="121"/>
        <end position="175"/>
    </location>
</feature>
<evidence type="ECO:0000256" key="1">
    <source>
        <dbReference type="SAM" id="MobiDB-lite"/>
    </source>
</evidence>
<proteinExistence type="predicted"/>
<evidence type="ECO:0000313" key="3">
    <source>
        <dbReference type="EMBL" id="KAK3244779.1"/>
    </source>
</evidence>
<gene>
    <name evidence="3" type="ORF">CYMTET_45625</name>
</gene>
<accession>A0AAE0EYF4</accession>
<evidence type="ECO:0008006" key="5">
    <source>
        <dbReference type="Google" id="ProtNLM"/>
    </source>
</evidence>
<name>A0AAE0EYF4_9CHLO</name>
<feature type="transmembrane region" description="Helical" evidence="2">
    <location>
        <begin position="12"/>
        <end position="38"/>
    </location>
</feature>
<sequence length="536" mass="59582">LKQDSSVECFTGAWYVAAAGALYTQITFVFGFPFALYLMMRHMHQYQKVRVLREVAERHLNFLRASEWIPCHAKDLALLHRATSFFGSSDATTATMTNTSLNITLAKWKFQFQQGVLPSRASMMKQRPPCPADPPMKERPPCPADPHAAPSEPPQDFRPSPPGVAEETPANASEMDAQKLAVTKAIALTWRKKANLNKQVPVDLFMWSGSFVRCAGTDSASLDAAWAAFRKSTSPKFPGSVKLRARRTSTKFTDMSHVLLLRDGSVILDALCLEKPDVGNHGVISQVPMTRLDDPNFSKVLGQFCDPFEDVFYYWQCYEITRRMLQTGVVVLVSMLLNQSAALVYSLIISVAALLFHQRYAPYKNDAMDDLQLFILLNQFAVQLMLILADINGSVESIGVSFLVLQALLLTYSMSLIVPAFRPVINGLQAKVQYLMVPFVERTRAGLKYVIGRPGSSFRSISHRDSKSDTLVETQTYNPAFDDPDDLRLEGPGANAPCAPADGVRDHGDTFSEDTFRFEDMYSLKMAGGDADTIVT</sequence>
<keyword evidence="4" id="KW-1185">Reference proteome</keyword>
<keyword evidence="2" id="KW-0472">Membrane</keyword>
<reference evidence="3 4" key="1">
    <citation type="journal article" date="2015" name="Genome Biol. Evol.">
        <title>Comparative Genomics of a Bacterivorous Green Alga Reveals Evolutionary Causalities and Consequences of Phago-Mixotrophic Mode of Nutrition.</title>
        <authorList>
            <person name="Burns J.A."/>
            <person name="Paasch A."/>
            <person name="Narechania A."/>
            <person name="Kim E."/>
        </authorList>
    </citation>
    <scope>NUCLEOTIDE SEQUENCE [LARGE SCALE GENOMIC DNA]</scope>
    <source>
        <strain evidence="3 4">PLY_AMNH</strain>
    </source>
</reference>
<evidence type="ECO:0000256" key="2">
    <source>
        <dbReference type="SAM" id="Phobius"/>
    </source>
</evidence>
<feature type="transmembrane region" description="Helical" evidence="2">
    <location>
        <begin position="329"/>
        <end position="356"/>
    </location>
</feature>
<dbReference type="EMBL" id="LGRX02031423">
    <property type="protein sequence ID" value="KAK3244779.1"/>
    <property type="molecule type" value="Genomic_DNA"/>
</dbReference>
<dbReference type="AlphaFoldDB" id="A0AAE0EYF4"/>
<keyword evidence="2" id="KW-1133">Transmembrane helix</keyword>
<organism evidence="3 4">
    <name type="scientific">Cymbomonas tetramitiformis</name>
    <dbReference type="NCBI Taxonomy" id="36881"/>
    <lineage>
        <taxon>Eukaryota</taxon>
        <taxon>Viridiplantae</taxon>
        <taxon>Chlorophyta</taxon>
        <taxon>Pyramimonadophyceae</taxon>
        <taxon>Pyramimonadales</taxon>
        <taxon>Pyramimonadaceae</taxon>
        <taxon>Cymbomonas</taxon>
    </lineage>
</organism>
<feature type="non-terminal residue" evidence="3">
    <location>
        <position position="1"/>
    </location>
</feature>